<dbReference type="InterPro" id="IPR001460">
    <property type="entry name" value="PCN-bd_Tpept"/>
</dbReference>
<gene>
    <name evidence="22" type="ORF">DJ52_08965</name>
</gene>
<evidence type="ECO:0000256" key="5">
    <source>
        <dbReference type="ARBA" id="ARBA00022475"/>
    </source>
</evidence>
<keyword evidence="19" id="KW-0812">Transmembrane</keyword>
<keyword evidence="5" id="KW-1003">Cell membrane</keyword>
<dbReference type="Pfam" id="PF00905">
    <property type="entry name" value="Transpeptidase"/>
    <property type="match status" value="1"/>
</dbReference>
<evidence type="ECO:0000256" key="9">
    <source>
        <dbReference type="ARBA" id="ARBA00022679"/>
    </source>
</evidence>
<proteinExistence type="inferred from homology"/>
<dbReference type="InterPro" id="IPR023346">
    <property type="entry name" value="Lysozyme-like_dom_sf"/>
</dbReference>
<keyword evidence="8" id="KW-0328">Glycosyltransferase</keyword>
<protein>
    <submittedName>
        <fullName evidence="22">Penicillin-binding protein</fullName>
    </submittedName>
</protein>
<feature type="domain" description="Glycosyl transferase family 51" evidence="21">
    <location>
        <begin position="112"/>
        <end position="276"/>
    </location>
</feature>
<dbReference type="Proteomes" id="UP000238924">
    <property type="component" value="Unassembled WGS sequence"/>
</dbReference>
<keyword evidence="19" id="KW-1133">Transmembrane helix</keyword>
<keyword evidence="23" id="KW-1185">Reference proteome</keyword>
<comment type="similarity">
    <text evidence="4">In the N-terminal section; belongs to the glycosyltransferase 51 family.</text>
</comment>
<dbReference type="Gene3D" id="1.10.3810.10">
    <property type="entry name" value="Biosynthetic peptidoglycan transglycosylase-like"/>
    <property type="match status" value="1"/>
</dbReference>
<dbReference type="EMBL" id="JJMJ01000143">
    <property type="protein sequence ID" value="PPS21723.1"/>
    <property type="molecule type" value="Genomic_DNA"/>
</dbReference>
<evidence type="ECO:0000256" key="4">
    <source>
        <dbReference type="ARBA" id="ARBA00007739"/>
    </source>
</evidence>
<dbReference type="PANTHER" id="PTHR32282:SF11">
    <property type="entry name" value="PENICILLIN-BINDING PROTEIN 1B"/>
    <property type="match status" value="1"/>
</dbReference>
<comment type="similarity">
    <text evidence="3">In the C-terminal section; belongs to the transpeptidase family.</text>
</comment>
<dbReference type="SUPFAM" id="SSF53955">
    <property type="entry name" value="Lysozyme-like"/>
    <property type="match status" value="1"/>
</dbReference>
<evidence type="ECO:0000256" key="3">
    <source>
        <dbReference type="ARBA" id="ARBA00007090"/>
    </source>
</evidence>
<evidence type="ECO:0000313" key="22">
    <source>
        <dbReference type="EMBL" id="PPS21723.1"/>
    </source>
</evidence>
<comment type="pathway">
    <text evidence="2">Cell wall biogenesis; peptidoglycan biosynthesis.</text>
</comment>
<evidence type="ECO:0000259" key="21">
    <source>
        <dbReference type="Pfam" id="PF00912"/>
    </source>
</evidence>
<evidence type="ECO:0000313" key="23">
    <source>
        <dbReference type="Proteomes" id="UP000238924"/>
    </source>
</evidence>
<feature type="region of interest" description="Disordered" evidence="18">
    <location>
        <begin position="759"/>
        <end position="795"/>
    </location>
</feature>
<evidence type="ECO:0000256" key="10">
    <source>
        <dbReference type="ARBA" id="ARBA00022801"/>
    </source>
</evidence>
<reference evidence="22 23" key="1">
    <citation type="submission" date="2014-04" db="EMBL/GenBank/DDBJ databases">
        <title>Whole genome sequence of 'Brachyspira hampsonii' D13-03603F2.</title>
        <authorList>
            <person name="Patterson A.H."/>
            <person name="Chaban B."/>
            <person name="Fernando C."/>
            <person name="Harding J.C."/>
            <person name="Hill J.E."/>
        </authorList>
    </citation>
    <scope>NUCLEOTIDE SEQUENCE [LARGE SCALE GENOMIC DNA]</scope>
    <source>
        <strain evidence="22 23">D13-03603F2</strain>
    </source>
</reference>
<dbReference type="Pfam" id="PF00912">
    <property type="entry name" value="Transgly"/>
    <property type="match status" value="1"/>
</dbReference>
<keyword evidence="7" id="KW-0645">Protease</keyword>
<evidence type="ECO:0000256" key="8">
    <source>
        <dbReference type="ARBA" id="ARBA00022676"/>
    </source>
</evidence>
<dbReference type="SUPFAM" id="SSF56601">
    <property type="entry name" value="beta-lactamase/transpeptidase-like"/>
    <property type="match status" value="1"/>
</dbReference>
<feature type="domain" description="Penicillin-binding protein transpeptidase" evidence="20">
    <location>
        <begin position="378"/>
        <end position="625"/>
    </location>
</feature>
<evidence type="ECO:0000259" key="20">
    <source>
        <dbReference type="Pfam" id="PF00905"/>
    </source>
</evidence>
<dbReference type="InterPro" id="IPR012338">
    <property type="entry name" value="Beta-lactam/transpept-like"/>
</dbReference>
<evidence type="ECO:0000256" key="11">
    <source>
        <dbReference type="ARBA" id="ARBA00022960"/>
    </source>
</evidence>
<evidence type="ECO:0000256" key="13">
    <source>
        <dbReference type="ARBA" id="ARBA00023136"/>
    </source>
</evidence>
<comment type="catalytic activity">
    <reaction evidence="17">
        <text>[GlcNAc-(1-&gt;4)-Mur2Ac(oyl-L-Ala-gamma-D-Glu-L-Lys-D-Ala-D-Ala)](n)-di-trans,octa-cis-undecaprenyl diphosphate + beta-D-GlcNAc-(1-&gt;4)-Mur2Ac(oyl-L-Ala-gamma-D-Glu-L-Lys-D-Ala-D-Ala)-di-trans,octa-cis-undecaprenyl diphosphate = [GlcNAc-(1-&gt;4)-Mur2Ac(oyl-L-Ala-gamma-D-Glu-L-Lys-D-Ala-D-Ala)](n+1)-di-trans,octa-cis-undecaprenyl diphosphate + di-trans,octa-cis-undecaprenyl diphosphate + H(+)</text>
        <dbReference type="Rhea" id="RHEA:23708"/>
        <dbReference type="Rhea" id="RHEA-COMP:9602"/>
        <dbReference type="Rhea" id="RHEA-COMP:9603"/>
        <dbReference type="ChEBI" id="CHEBI:15378"/>
        <dbReference type="ChEBI" id="CHEBI:58405"/>
        <dbReference type="ChEBI" id="CHEBI:60033"/>
        <dbReference type="ChEBI" id="CHEBI:78435"/>
        <dbReference type="EC" id="2.4.99.28"/>
    </reaction>
</comment>
<comment type="subcellular location">
    <subcellularLocation>
        <location evidence="1">Cell membrane</location>
    </subcellularLocation>
</comment>
<evidence type="ECO:0000256" key="12">
    <source>
        <dbReference type="ARBA" id="ARBA00022984"/>
    </source>
</evidence>
<keyword evidence="11" id="KW-0133">Cell shape</keyword>
<dbReference type="Gene3D" id="3.40.710.10">
    <property type="entry name" value="DD-peptidase/beta-lactamase superfamily"/>
    <property type="match status" value="1"/>
</dbReference>
<keyword evidence="12" id="KW-0573">Peptidoglycan synthesis</keyword>
<keyword evidence="14" id="KW-0511">Multifunctional enzyme</keyword>
<keyword evidence="6" id="KW-0121">Carboxypeptidase</keyword>
<comment type="caution">
    <text evidence="22">The sequence shown here is derived from an EMBL/GenBank/DDBJ whole genome shotgun (WGS) entry which is preliminary data.</text>
</comment>
<sequence length="795" mass="90358">MFKKKNQENNNGVKKKKSKLKRFILTIFIICLFVFIAVGIVGMYFVGGVYKDWVSRRDQSMAMLAEYYDIIVIRGNEKRIRYFNPLNPFGDSPPTKIYDRNNILIGEYMPPAYEVVNVDDINPLLEQTLLLMEDQKFYSHKGINYFRTAYLGIQTILTRRIVGGGSTLTQQLAKLLFTKSERTIERKLFEMFAAREIEEKYTKKEILAMYFNTVYLGDGNYGFEAAANHYFNKPLRQCRLLEYAILVGMLPNPTYYSIVNNPDNSRKKVEQILSRLVKNNIIDRKTMQEELDLFDKEYTNINKQVKGAQWKMTVNRTPYVNEYVRQELLNYFNKDELALSGLKIYTTVNERYYRAADSVMKEKIRDLQSSTSNRSYQGAMVSIDPKTGGILVMIGGDGYTLQNQFNRAVQAKRQIGSVIKPFIYLYAFEGGAQPFSTMLDTNYTYPQGAGKPAYSPRNFDRRYRGEMTLETALSKSINTIAVKLLNDIGLSYFIEHSREFFGENAYIPNALSIGLGTMEMSPLDLASAYSTLANGGIKYKPYIVDKIIDIDGNELSVTALVDRTPHKISATSPSSYYFLNTTLQKVIAPGGTAYRSANTYGFTYPSYSAKTGTTSEHRDNWFAAYNDEIVTVTWIGSDRNDLLPNNVTGGATTALATFQYLNAITPSSKREFHWPIPNDVLVVEICQDSGLPRNHTCVNVAPLTVGGNVDLSTQCPIDHIRSGTRRNDTVTNEAAEEDDDFYYTPLEEGTNTYQAEENNNNIQDNQNNNQNNNNNNIYLLPNDNIEDPSMGNIRS</sequence>
<keyword evidence="10" id="KW-0378">Hydrolase</keyword>
<organism evidence="22 23">
    <name type="scientific">Brachyspira murdochii</name>
    <dbReference type="NCBI Taxonomy" id="84378"/>
    <lineage>
        <taxon>Bacteria</taxon>
        <taxon>Pseudomonadati</taxon>
        <taxon>Spirochaetota</taxon>
        <taxon>Spirochaetia</taxon>
        <taxon>Brachyspirales</taxon>
        <taxon>Brachyspiraceae</taxon>
        <taxon>Brachyspira</taxon>
    </lineage>
</organism>
<keyword evidence="15" id="KW-0961">Cell wall biogenesis/degradation</keyword>
<evidence type="ECO:0000256" key="1">
    <source>
        <dbReference type="ARBA" id="ARBA00004236"/>
    </source>
</evidence>
<dbReference type="InterPro" id="IPR036950">
    <property type="entry name" value="PBP_transglycosylase"/>
</dbReference>
<evidence type="ECO:0000256" key="18">
    <source>
        <dbReference type="SAM" id="MobiDB-lite"/>
    </source>
</evidence>
<evidence type="ECO:0000256" key="2">
    <source>
        <dbReference type="ARBA" id="ARBA00004752"/>
    </source>
</evidence>
<dbReference type="InterPro" id="IPR050396">
    <property type="entry name" value="Glycosyltr_51/Transpeptidase"/>
</dbReference>
<evidence type="ECO:0000256" key="7">
    <source>
        <dbReference type="ARBA" id="ARBA00022670"/>
    </source>
</evidence>
<evidence type="ECO:0000256" key="16">
    <source>
        <dbReference type="ARBA" id="ARBA00034000"/>
    </source>
</evidence>
<dbReference type="RefSeq" id="WP_104618659.1">
    <property type="nucleotide sequence ID" value="NZ_JJMJ01000143.1"/>
</dbReference>
<feature type="transmembrane region" description="Helical" evidence="19">
    <location>
        <begin position="23"/>
        <end position="46"/>
    </location>
</feature>
<comment type="catalytic activity">
    <reaction evidence="16">
        <text>Preferential cleavage: (Ac)2-L-Lys-D-Ala-|-D-Ala. Also transpeptidation of peptidyl-alanyl moieties that are N-acyl substituents of D-alanine.</text>
        <dbReference type="EC" id="3.4.16.4"/>
    </reaction>
</comment>
<evidence type="ECO:0000256" key="14">
    <source>
        <dbReference type="ARBA" id="ARBA00023268"/>
    </source>
</evidence>
<evidence type="ECO:0000256" key="17">
    <source>
        <dbReference type="ARBA" id="ARBA00049902"/>
    </source>
</evidence>
<evidence type="ECO:0000256" key="6">
    <source>
        <dbReference type="ARBA" id="ARBA00022645"/>
    </source>
</evidence>
<evidence type="ECO:0000256" key="19">
    <source>
        <dbReference type="SAM" id="Phobius"/>
    </source>
</evidence>
<name>A0ABX5B512_9SPIR</name>
<feature type="compositionally biased region" description="Low complexity" evidence="18">
    <location>
        <begin position="759"/>
        <end position="783"/>
    </location>
</feature>
<keyword evidence="9" id="KW-0808">Transferase</keyword>
<keyword evidence="13 19" id="KW-0472">Membrane</keyword>
<evidence type="ECO:0000256" key="15">
    <source>
        <dbReference type="ARBA" id="ARBA00023316"/>
    </source>
</evidence>
<accession>A0ABX5B512</accession>
<dbReference type="InterPro" id="IPR001264">
    <property type="entry name" value="Glyco_trans_51"/>
</dbReference>
<dbReference type="PANTHER" id="PTHR32282">
    <property type="entry name" value="BINDING PROTEIN TRANSPEPTIDASE, PUTATIVE-RELATED"/>
    <property type="match status" value="1"/>
</dbReference>